<dbReference type="AlphaFoldDB" id="A0A7D3XLX4"/>
<dbReference type="InterPro" id="IPR017968">
    <property type="entry name" value="Acylphosphatase_CS"/>
</dbReference>
<proteinExistence type="inferred from homology"/>
<dbReference type="KEGG" id="ttz:FHG85_05595"/>
<protein>
    <recommendedName>
        <fullName evidence="2 4">acylphosphatase</fullName>
        <ecNumber evidence="2 4">3.6.1.7</ecNumber>
    </recommendedName>
</protein>
<evidence type="ECO:0000256" key="2">
    <source>
        <dbReference type="ARBA" id="ARBA00012150"/>
    </source>
</evidence>
<feature type="active site" evidence="4">
    <location>
        <position position="36"/>
    </location>
</feature>
<dbReference type="Proteomes" id="UP000500961">
    <property type="component" value="Chromosome"/>
</dbReference>
<feature type="active site" evidence="4">
    <location>
        <position position="18"/>
    </location>
</feature>
<accession>A0A7D3XLX4</accession>
<dbReference type="InterPro" id="IPR001792">
    <property type="entry name" value="Acylphosphatase-like_dom"/>
</dbReference>
<feature type="domain" description="Acylphosphatase-like" evidence="6">
    <location>
        <begin position="3"/>
        <end position="89"/>
    </location>
</feature>
<dbReference type="PROSITE" id="PS51160">
    <property type="entry name" value="ACYLPHOSPHATASE_3"/>
    <property type="match status" value="1"/>
</dbReference>
<evidence type="ECO:0000256" key="1">
    <source>
        <dbReference type="ARBA" id="ARBA00005614"/>
    </source>
</evidence>
<dbReference type="PANTHER" id="PTHR47268:SF4">
    <property type="entry name" value="ACYLPHOSPHATASE"/>
    <property type="match status" value="1"/>
</dbReference>
<evidence type="ECO:0000256" key="5">
    <source>
        <dbReference type="RuleBase" id="RU004168"/>
    </source>
</evidence>
<comment type="catalytic activity">
    <reaction evidence="3 4">
        <text>an acyl phosphate + H2O = a carboxylate + phosphate + H(+)</text>
        <dbReference type="Rhea" id="RHEA:14965"/>
        <dbReference type="ChEBI" id="CHEBI:15377"/>
        <dbReference type="ChEBI" id="CHEBI:15378"/>
        <dbReference type="ChEBI" id="CHEBI:29067"/>
        <dbReference type="ChEBI" id="CHEBI:43474"/>
        <dbReference type="ChEBI" id="CHEBI:59918"/>
        <dbReference type="EC" id="3.6.1.7"/>
    </reaction>
</comment>
<dbReference type="Pfam" id="PF00708">
    <property type="entry name" value="Acylphosphatase"/>
    <property type="match status" value="1"/>
</dbReference>
<dbReference type="PANTHER" id="PTHR47268">
    <property type="entry name" value="ACYLPHOSPHATASE"/>
    <property type="match status" value="1"/>
</dbReference>
<dbReference type="InterPro" id="IPR036046">
    <property type="entry name" value="Acylphosphatase-like_dom_sf"/>
</dbReference>
<name>A0A7D3XLX4_9BACT</name>
<evidence type="ECO:0000256" key="4">
    <source>
        <dbReference type="PROSITE-ProRule" id="PRU00520"/>
    </source>
</evidence>
<evidence type="ECO:0000259" key="6">
    <source>
        <dbReference type="PROSITE" id="PS51160"/>
    </source>
</evidence>
<dbReference type="GO" id="GO:0003998">
    <property type="term" value="F:acylphosphatase activity"/>
    <property type="evidence" value="ECO:0007669"/>
    <property type="project" value="UniProtKB-EC"/>
</dbReference>
<sequence>MKSVAITVKGRVQGVGYRFFILRHAKELGVKGFVKNLTNGDVYIEATGTPEQIDTLVKHCWSGPISSIVKEVIVEDSPNAHSSLFAIIS</sequence>
<evidence type="ECO:0000256" key="3">
    <source>
        <dbReference type="ARBA" id="ARBA00047645"/>
    </source>
</evidence>
<evidence type="ECO:0000313" key="8">
    <source>
        <dbReference type="Proteomes" id="UP000500961"/>
    </source>
</evidence>
<dbReference type="RefSeq" id="WP_173073829.1">
    <property type="nucleotide sequence ID" value="NZ_CP041345.1"/>
</dbReference>
<evidence type="ECO:0000313" key="7">
    <source>
        <dbReference type="EMBL" id="QKG79756.1"/>
    </source>
</evidence>
<organism evidence="7 8">
    <name type="scientific">Tenuifilum thalassicum</name>
    <dbReference type="NCBI Taxonomy" id="2590900"/>
    <lineage>
        <taxon>Bacteria</taxon>
        <taxon>Pseudomonadati</taxon>
        <taxon>Bacteroidota</taxon>
        <taxon>Bacteroidia</taxon>
        <taxon>Bacteroidales</taxon>
        <taxon>Tenuifilaceae</taxon>
        <taxon>Tenuifilum</taxon>
    </lineage>
</organism>
<gene>
    <name evidence="7" type="ORF">FHG85_05595</name>
</gene>
<dbReference type="Gene3D" id="3.30.70.100">
    <property type="match status" value="1"/>
</dbReference>
<keyword evidence="8" id="KW-1185">Reference proteome</keyword>
<dbReference type="InterPro" id="IPR020456">
    <property type="entry name" value="Acylphosphatase"/>
</dbReference>
<dbReference type="EMBL" id="CP041345">
    <property type="protein sequence ID" value="QKG79756.1"/>
    <property type="molecule type" value="Genomic_DNA"/>
</dbReference>
<dbReference type="PRINTS" id="PR00112">
    <property type="entry name" value="ACYLPHPHTASE"/>
</dbReference>
<dbReference type="PROSITE" id="PS00151">
    <property type="entry name" value="ACYLPHOSPHATASE_2"/>
    <property type="match status" value="1"/>
</dbReference>
<reference evidence="7 8" key="1">
    <citation type="submission" date="2019-07" db="EMBL/GenBank/DDBJ databases">
        <title>Thalassofilum flectens gen. nov., sp. nov., a novel moderate thermophilic anaerobe from a shallow sea hot spring in Kunashir Island (Russia), representing a new family in the order Bacteroidales, and proposal of Thalassofilacea fam. nov.</title>
        <authorList>
            <person name="Kochetkova T.V."/>
            <person name="Podosokorskaya O.A."/>
            <person name="Novikov A."/>
            <person name="Elcheninov A.G."/>
            <person name="Toshchakov S.V."/>
            <person name="Kublanov I.V."/>
        </authorList>
    </citation>
    <scope>NUCLEOTIDE SEQUENCE [LARGE SCALE GENOMIC DNA]</scope>
    <source>
        <strain evidence="7 8">38-H</strain>
    </source>
</reference>
<dbReference type="EC" id="3.6.1.7" evidence="2 4"/>
<dbReference type="SUPFAM" id="SSF54975">
    <property type="entry name" value="Acylphosphatase/BLUF domain-like"/>
    <property type="match status" value="1"/>
</dbReference>
<keyword evidence="4" id="KW-0378">Hydrolase</keyword>
<comment type="similarity">
    <text evidence="1 5">Belongs to the acylphosphatase family.</text>
</comment>